<feature type="domain" description="Outer membrane protein beta-barrel" evidence="2">
    <location>
        <begin position="19"/>
        <end position="164"/>
    </location>
</feature>
<dbReference type="Proteomes" id="UP001242368">
    <property type="component" value="Unassembled WGS sequence"/>
</dbReference>
<gene>
    <name evidence="3" type="ORF">QW060_15950</name>
</gene>
<proteinExistence type="predicted"/>
<sequence length="193" mass="21758">MKKHHFLLVLLTAGFLSHAQNKMETGVRAGINSSTFTNMEGSSSTGFYAGFYGELKITDTYALQPEFSFSRQGMNAKAKPYNIDGVQGIMEDQIHLNYFAVDILNKFNYNRINFHIGPTFDVLISSEDYINTGVDLGFTFGVGYQITDQIGIEGRYKKGLLDTIDSDYYYSMNNSRSNTNSVFQIGLTYTFKQ</sequence>
<accession>A0ABT8CZH5</accession>
<dbReference type="SUPFAM" id="SSF56925">
    <property type="entry name" value="OMPA-like"/>
    <property type="match status" value="1"/>
</dbReference>
<dbReference type="Pfam" id="PF13568">
    <property type="entry name" value="OMP_b-brl_2"/>
    <property type="match status" value="1"/>
</dbReference>
<dbReference type="InterPro" id="IPR011250">
    <property type="entry name" value="OMP/PagP_B-barrel"/>
</dbReference>
<organism evidence="3 4">
    <name type="scientific">Paenimyroides ceti</name>
    <dbReference type="NCBI Taxonomy" id="395087"/>
    <lineage>
        <taxon>Bacteria</taxon>
        <taxon>Pseudomonadati</taxon>
        <taxon>Bacteroidota</taxon>
        <taxon>Flavobacteriia</taxon>
        <taxon>Flavobacteriales</taxon>
        <taxon>Flavobacteriaceae</taxon>
        <taxon>Paenimyroides</taxon>
    </lineage>
</organism>
<dbReference type="EMBL" id="JAUFQU010000001">
    <property type="protein sequence ID" value="MDN3708595.1"/>
    <property type="molecule type" value="Genomic_DNA"/>
</dbReference>
<reference evidence="4" key="1">
    <citation type="journal article" date="2019" name="Int. J. Syst. Evol. Microbiol.">
        <title>The Global Catalogue of Microorganisms (GCM) 10K type strain sequencing project: providing services to taxonomists for standard genome sequencing and annotation.</title>
        <authorList>
            <consortium name="The Broad Institute Genomics Platform"/>
            <consortium name="The Broad Institute Genome Sequencing Center for Infectious Disease"/>
            <person name="Wu L."/>
            <person name="Ma J."/>
        </authorList>
    </citation>
    <scope>NUCLEOTIDE SEQUENCE [LARGE SCALE GENOMIC DNA]</scope>
    <source>
        <strain evidence="4">CECT 7184</strain>
    </source>
</reference>
<evidence type="ECO:0000259" key="2">
    <source>
        <dbReference type="Pfam" id="PF13568"/>
    </source>
</evidence>
<evidence type="ECO:0000313" key="4">
    <source>
        <dbReference type="Proteomes" id="UP001242368"/>
    </source>
</evidence>
<protein>
    <submittedName>
        <fullName evidence="3">Porin family protein</fullName>
    </submittedName>
</protein>
<feature type="chain" id="PRO_5045096677" evidence="1">
    <location>
        <begin position="20"/>
        <end position="193"/>
    </location>
</feature>
<dbReference type="RefSeq" id="WP_290364454.1">
    <property type="nucleotide sequence ID" value="NZ_JAUFQU010000001.1"/>
</dbReference>
<evidence type="ECO:0000256" key="1">
    <source>
        <dbReference type="SAM" id="SignalP"/>
    </source>
</evidence>
<keyword evidence="4" id="KW-1185">Reference proteome</keyword>
<feature type="signal peptide" evidence="1">
    <location>
        <begin position="1"/>
        <end position="19"/>
    </location>
</feature>
<comment type="caution">
    <text evidence="3">The sequence shown here is derived from an EMBL/GenBank/DDBJ whole genome shotgun (WGS) entry which is preliminary data.</text>
</comment>
<keyword evidence="1" id="KW-0732">Signal</keyword>
<name>A0ABT8CZH5_9FLAO</name>
<evidence type="ECO:0000313" key="3">
    <source>
        <dbReference type="EMBL" id="MDN3708595.1"/>
    </source>
</evidence>
<dbReference type="InterPro" id="IPR025665">
    <property type="entry name" value="Beta-barrel_OMP_2"/>
</dbReference>